<proteinExistence type="predicted"/>
<protein>
    <submittedName>
        <fullName evidence="2">Uncharacterized protein</fullName>
    </submittedName>
</protein>
<dbReference type="InterPro" id="IPR046521">
    <property type="entry name" value="DUF6698"/>
</dbReference>
<feature type="region of interest" description="Disordered" evidence="1">
    <location>
        <begin position="893"/>
        <end position="932"/>
    </location>
</feature>
<evidence type="ECO:0000313" key="2">
    <source>
        <dbReference type="EMBL" id="KAF9779253.1"/>
    </source>
</evidence>
<feature type="compositionally biased region" description="Pro residues" evidence="1">
    <location>
        <begin position="1250"/>
        <end position="1261"/>
    </location>
</feature>
<feature type="region of interest" description="Disordered" evidence="1">
    <location>
        <begin position="119"/>
        <end position="190"/>
    </location>
</feature>
<feature type="compositionally biased region" description="Pro residues" evidence="1">
    <location>
        <begin position="147"/>
        <end position="156"/>
    </location>
</feature>
<feature type="region of interest" description="Disordered" evidence="1">
    <location>
        <begin position="1239"/>
        <end position="1266"/>
    </location>
</feature>
<feature type="compositionally biased region" description="Polar residues" evidence="1">
    <location>
        <begin position="952"/>
        <end position="971"/>
    </location>
</feature>
<dbReference type="Pfam" id="PF20414">
    <property type="entry name" value="DUF6698"/>
    <property type="match status" value="1"/>
</dbReference>
<feature type="region of interest" description="Disordered" evidence="1">
    <location>
        <begin position="1300"/>
        <end position="1361"/>
    </location>
</feature>
<keyword evidence="3" id="KW-1185">Reference proteome</keyword>
<dbReference type="OrthoDB" id="3239511at2759"/>
<evidence type="ECO:0000313" key="3">
    <source>
        <dbReference type="Proteomes" id="UP000736335"/>
    </source>
</evidence>
<feature type="region of interest" description="Disordered" evidence="1">
    <location>
        <begin position="947"/>
        <end position="979"/>
    </location>
</feature>
<organism evidence="2 3">
    <name type="scientific">Thelephora terrestris</name>
    <dbReference type="NCBI Taxonomy" id="56493"/>
    <lineage>
        <taxon>Eukaryota</taxon>
        <taxon>Fungi</taxon>
        <taxon>Dikarya</taxon>
        <taxon>Basidiomycota</taxon>
        <taxon>Agaricomycotina</taxon>
        <taxon>Agaricomycetes</taxon>
        <taxon>Thelephorales</taxon>
        <taxon>Thelephoraceae</taxon>
        <taxon>Thelephora</taxon>
    </lineage>
</organism>
<gene>
    <name evidence="2" type="ORF">BJ322DRAFT_1172418</name>
</gene>
<dbReference type="Pfam" id="PF18759">
    <property type="entry name" value="Plavaka"/>
    <property type="match status" value="1"/>
</dbReference>
<dbReference type="InterPro" id="IPR041078">
    <property type="entry name" value="Plavaka"/>
</dbReference>
<dbReference type="EMBL" id="WIUZ02000020">
    <property type="protein sequence ID" value="KAF9779253.1"/>
    <property type="molecule type" value="Genomic_DNA"/>
</dbReference>
<accession>A0A9P6H4D9</accession>
<reference evidence="2" key="2">
    <citation type="submission" date="2020-11" db="EMBL/GenBank/DDBJ databases">
        <authorList>
            <consortium name="DOE Joint Genome Institute"/>
            <person name="Kuo A."/>
            <person name="Miyauchi S."/>
            <person name="Kiss E."/>
            <person name="Drula E."/>
            <person name="Kohler A."/>
            <person name="Sanchez-Garcia M."/>
            <person name="Andreopoulos B."/>
            <person name="Barry K.W."/>
            <person name="Bonito G."/>
            <person name="Buee M."/>
            <person name="Carver A."/>
            <person name="Chen C."/>
            <person name="Cichocki N."/>
            <person name="Clum A."/>
            <person name="Culley D."/>
            <person name="Crous P.W."/>
            <person name="Fauchery L."/>
            <person name="Girlanda M."/>
            <person name="Hayes R."/>
            <person name="Keri Z."/>
            <person name="Labutti K."/>
            <person name="Lipzen A."/>
            <person name="Lombard V."/>
            <person name="Magnuson J."/>
            <person name="Maillard F."/>
            <person name="Morin E."/>
            <person name="Murat C."/>
            <person name="Nolan M."/>
            <person name="Ohm R."/>
            <person name="Pangilinan J."/>
            <person name="Pereira M."/>
            <person name="Perotto S."/>
            <person name="Peter M."/>
            <person name="Riley R."/>
            <person name="Sitrit Y."/>
            <person name="Stielow B."/>
            <person name="Szollosi G."/>
            <person name="Zifcakova L."/>
            <person name="Stursova M."/>
            <person name="Spatafora J.W."/>
            <person name="Tedersoo L."/>
            <person name="Vaario L.-M."/>
            <person name="Yamada A."/>
            <person name="Yan M."/>
            <person name="Wang P."/>
            <person name="Xu J."/>
            <person name="Bruns T."/>
            <person name="Baldrian P."/>
            <person name="Vilgalys R."/>
            <person name="Henrissat B."/>
            <person name="Grigoriev I.V."/>
            <person name="Hibbett D."/>
            <person name="Nagy L.G."/>
            <person name="Martin F.M."/>
        </authorList>
    </citation>
    <scope>NUCLEOTIDE SEQUENCE</scope>
    <source>
        <strain evidence="2">UH-Tt-Lm1</strain>
    </source>
</reference>
<feature type="compositionally biased region" description="Low complexity" evidence="1">
    <location>
        <begin position="1347"/>
        <end position="1361"/>
    </location>
</feature>
<name>A0A9P6H4D9_9AGAM</name>
<dbReference type="Proteomes" id="UP000736335">
    <property type="component" value="Unassembled WGS sequence"/>
</dbReference>
<evidence type="ECO:0000256" key="1">
    <source>
        <dbReference type="SAM" id="MobiDB-lite"/>
    </source>
</evidence>
<comment type="caution">
    <text evidence="2">The sequence shown here is derived from an EMBL/GenBank/DDBJ whole genome shotgun (WGS) entry which is preliminary data.</text>
</comment>
<sequence>MSSSVANNAALNAAATPFDFTPPFEANAPYNVEQHLYDSPANIAHDNRVAIDFLTAHNAPAEFWEQAGYEDPRLPMPRMQAQHPAASRLLDVMERDREDRIAKLEKRVDLMHLSSDISDTNAMGPIAPTPLASPQSSLRHRQDQGVPLPPSPPWSPAPVRQMVERSQKKKTCKSPMTRSGQRCRPSDKSRQVKMKLKVEVAGLQDRYGFSLCRPLWDWILDHLVDPDLVRQFEWDARKVFRYNKEKDTYVQLYTEPWTGKRFWDVQSNLPADAKMLCLELYADKTKLSSFGTQKGYPVMARILNLPVGIRNGDGFGGARVVGWLPVVEDDAKNKGRPGWVDFKRVVWHASFYKLLESIEEISEIGHWVRCGDGVERHVFPLILILSADYEEQSVMALIRGVGSLSRARTAQQTKATIEEAREQDLVGESEEILKNCGLRDIDNIFWKIKNSDPHDTLSFDRLHTFPGGLFRHHLWVHAKTHAQELGRAACTTIDDMANTMPRWRDFNHFSAYLSVDFTDGSKWEDMSKICVPVMRSTLGEDASGRRLLSCIRAYVELDVLSSLDLHTDTTIKYGRKMEEKFFKLAHAYNKGGWKFPKMHLTTHLFDDIESKGATRNYTSKTFEKLHGPLGETYERRTNFKDIANQILRVEHHDLVLDYIRSRVDRLDAFHEKARRDAADAVDPTTTSRDQISCVGESYQISSGTNHLTALGSKLETKTIDAFLESETKKDDLAFNALRSRITQVIRALSGQSDLVVTGLHDITEYMFVKVGYESIVNWEIKTDYLRCNPKFHGKSRYDFVIVDLPHGCVFAQLACIFVCRVGRHDYRLALIQALDKSTRQNAKAVDKELSILRWHIQARSRCEVIPLDSIVYNPPSTTEVGTMEAFSLSDISDSEDPGVVSTRPIVQPGLDERQRVAVTSTQTNRSTAEPVSVHTLEAALRRAQLSVGDAHVQSQQDVRNGSSVSSGTGPSKKQPLDPADADAIRDAGAKIFALCTPWPEWTVARGFLIGSSAKVDPSTIKASDHDGEEILSYIPPSSVRAFLSRTGQSVMTWRLTGLRGTHISNIRQCGRLIFGAQFQPEWFPSKFKDRGSIKMLQQLDARRLPEPGIDHVLKVIFFGRSSLEGNGKSSGPTPSGVKWGLSEVTPGTIALAAVIVRAILSPDTDFAPRGNVTGINYLESFREYKKILSSDPLDPTYQRIFTIFNTSLFGVTATPRAEFVLDTGDYDAELREFNERLAAEKSGDNETTDLPPPSPPAPSSPPRSQISVSVTSNVSLVTTAVNVVTSNIALVPTDETAVETLPPAPKVTKPPTKKKAARGSSTITGPPGHDAEPVAPTKKNPARKAKTTSTEPPTRSTRSRS</sequence>
<feature type="compositionally biased region" description="Polar residues" evidence="1">
    <location>
        <begin position="917"/>
        <end position="929"/>
    </location>
</feature>
<reference evidence="2" key="1">
    <citation type="journal article" date="2020" name="Nat. Commun.">
        <title>Large-scale genome sequencing of mycorrhizal fungi provides insights into the early evolution of symbiotic traits.</title>
        <authorList>
            <person name="Miyauchi S."/>
            <person name="Kiss E."/>
            <person name="Kuo A."/>
            <person name="Drula E."/>
            <person name="Kohler A."/>
            <person name="Sanchez-Garcia M."/>
            <person name="Morin E."/>
            <person name="Andreopoulos B."/>
            <person name="Barry K.W."/>
            <person name="Bonito G."/>
            <person name="Buee M."/>
            <person name="Carver A."/>
            <person name="Chen C."/>
            <person name="Cichocki N."/>
            <person name="Clum A."/>
            <person name="Culley D."/>
            <person name="Crous P.W."/>
            <person name="Fauchery L."/>
            <person name="Girlanda M."/>
            <person name="Hayes R.D."/>
            <person name="Keri Z."/>
            <person name="LaButti K."/>
            <person name="Lipzen A."/>
            <person name="Lombard V."/>
            <person name="Magnuson J."/>
            <person name="Maillard F."/>
            <person name="Murat C."/>
            <person name="Nolan M."/>
            <person name="Ohm R.A."/>
            <person name="Pangilinan J."/>
            <person name="Pereira M.F."/>
            <person name="Perotto S."/>
            <person name="Peter M."/>
            <person name="Pfister S."/>
            <person name="Riley R."/>
            <person name="Sitrit Y."/>
            <person name="Stielow J.B."/>
            <person name="Szollosi G."/>
            <person name="Zifcakova L."/>
            <person name="Stursova M."/>
            <person name="Spatafora J.W."/>
            <person name="Tedersoo L."/>
            <person name="Vaario L.M."/>
            <person name="Yamada A."/>
            <person name="Yan M."/>
            <person name="Wang P."/>
            <person name="Xu J."/>
            <person name="Bruns T."/>
            <person name="Baldrian P."/>
            <person name="Vilgalys R."/>
            <person name="Dunand C."/>
            <person name="Henrissat B."/>
            <person name="Grigoriev I.V."/>
            <person name="Hibbett D."/>
            <person name="Nagy L.G."/>
            <person name="Martin F.M."/>
        </authorList>
    </citation>
    <scope>NUCLEOTIDE SEQUENCE</scope>
    <source>
        <strain evidence="2">UH-Tt-Lm1</strain>
    </source>
</reference>